<evidence type="ECO:0000313" key="16">
    <source>
        <dbReference type="EMBL" id="ATP11216.1"/>
    </source>
</evidence>
<comment type="subcellular location">
    <subcellularLocation>
        <location evidence="1 10">Cell outer membrane</location>
        <topology evidence="1 10">Multi-pass membrane protein</topology>
    </subcellularLocation>
</comment>
<protein>
    <submittedName>
        <fullName evidence="16">TonB-dependent receptor IrgA</fullName>
    </submittedName>
</protein>
<keyword evidence="7 11" id="KW-0798">TonB box</keyword>
<accession>A0A2D1QLS7</accession>
<keyword evidence="16" id="KW-0675">Receptor</keyword>
<dbReference type="InterPro" id="IPR039426">
    <property type="entry name" value="TonB-dep_rcpt-like"/>
</dbReference>
<evidence type="ECO:0000256" key="3">
    <source>
        <dbReference type="ARBA" id="ARBA00022452"/>
    </source>
</evidence>
<gene>
    <name evidence="16" type="primary">irgA</name>
    <name evidence="16" type="ORF">Asalp_41420</name>
</gene>
<dbReference type="GO" id="GO:0009279">
    <property type="term" value="C:cell outer membrane"/>
    <property type="evidence" value="ECO:0007669"/>
    <property type="project" value="UniProtKB-SubCell"/>
</dbReference>
<evidence type="ECO:0000256" key="13">
    <source>
        <dbReference type="SAM" id="SignalP"/>
    </source>
</evidence>
<dbReference type="Pfam" id="PF00593">
    <property type="entry name" value="TonB_dep_Rec_b-barrel"/>
    <property type="match status" value="1"/>
</dbReference>
<evidence type="ECO:0000256" key="7">
    <source>
        <dbReference type="ARBA" id="ARBA00023077"/>
    </source>
</evidence>
<dbReference type="Proteomes" id="UP000222916">
    <property type="component" value="Chromosome"/>
</dbReference>
<evidence type="ECO:0000256" key="10">
    <source>
        <dbReference type="PROSITE-ProRule" id="PRU01360"/>
    </source>
</evidence>
<evidence type="ECO:0000256" key="5">
    <source>
        <dbReference type="ARBA" id="ARBA00022729"/>
    </source>
</evidence>
<dbReference type="PANTHER" id="PTHR30069">
    <property type="entry name" value="TONB-DEPENDENT OUTER MEMBRANE RECEPTOR"/>
    <property type="match status" value="1"/>
</dbReference>
<keyword evidence="8 10" id="KW-0472">Membrane</keyword>
<feature type="region of interest" description="Disordered" evidence="12">
    <location>
        <begin position="244"/>
        <end position="268"/>
    </location>
</feature>
<dbReference type="Pfam" id="PF07715">
    <property type="entry name" value="Plug"/>
    <property type="match status" value="1"/>
</dbReference>
<proteinExistence type="inferred from homology"/>
<dbReference type="InterPro" id="IPR012910">
    <property type="entry name" value="Plug_dom"/>
</dbReference>
<keyword evidence="6" id="KW-0406">Ion transport</keyword>
<evidence type="ECO:0000256" key="11">
    <source>
        <dbReference type="RuleBase" id="RU003357"/>
    </source>
</evidence>
<dbReference type="GO" id="GO:0015344">
    <property type="term" value="F:siderophore uptake transmembrane transporter activity"/>
    <property type="evidence" value="ECO:0007669"/>
    <property type="project" value="TreeGrafter"/>
</dbReference>
<dbReference type="InterPro" id="IPR036942">
    <property type="entry name" value="Beta-barrel_TonB_sf"/>
</dbReference>
<dbReference type="SUPFAM" id="SSF56935">
    <property type="entry name" value="Porins"/>
    <property type="match status" value="1"/>
</dbReference>
<keyword evidence="9 10" id="KW-0998">Cell outer membrane</keyword>
<feature type="signal peptide" evidence="13">
    <location>
        <begin position="1"/>
        <end position="23"/>
    </location>
</feature>
<name>A0A2D1QLS7_AERSA</name>
<dbReference type="GO" id="GO:0044718">
    <property type="term" value="P:siderophore transmembrane transport"/>
    <property type="evidence" value="ECO:0007669"/>
    <property type="project" value="TreeGrafter"/>
</dbReference>
<evidence type="ECO:0000256" key="12">
    <source>
        <dbReference type="SAM" id="MobiDB-lite"/>
    </source>
</evidence>
<dbReference type="InterPro" id="IPR000531">
    <property type="entry name" value="Beta-barrel_TonB"/>
</dbReference>
<evidence type="ECO:0000259" key="14">
    <source>
        <dbReference type="Pfam" id="PF00593"/>
    </source>
</evidence>
<organism evidence="16 17">
    <name type="scientific">Aeromonas salmonicida subsp. pectinolytica 34mel</name>
    <dbReference type="NCBI Taxonomy" id="1324960"/>
    <lineage>
        <taxon>Bacteria</taxon>
        <taxon>Pseudomonadati</taxon>
        <taxon>Pseudomonadota</taxon>
        <taxon>Gammaproteobacteria</taxon>
        <taxon>Aeromonadales</taxon>
        <taxon>Aeromonadaceae</taxon>
        <taxon>Aeromonas</taxon>
    </lineage>
</organism>
<dbReference type="InterPro" id="IPR037066">
    <property type="entry name" value="Plug_dom_sf"/>
</dbReference>
<dbReference type="NCBIfam" id="NF010038">
    <property type="entry name" value="PRK13513.1"/>
    <property type="match status" value="1"/>
</dbReference>
<evidence type="ECO:0000313" key="17">
    <source>
        <dbReference type="Proteomes" id="UP000222916"/>
    </source>
</evidence>
<dbReference type="EMBL" id="CP022426">
    <property type="protein sequence ID" value="ATP11216.1"/>
    <property type="molecule type" value="Genomic_DNA"/>
</dbReference>
<feature type="domain" description="TonB-dependent receptor plug" evidence="15">
    <location>
        <begin position="40"/>
        <end position="150"/>
    </location>
</feature>
<keyword evidence="3 10" id="KW-1134">Transmembrane beta strand</keyword>
<evidence type="ECO:0000256" key="2">
    <source>
        <dbReference type="ARBA" id="ARBA00022448"/>
    </source>
</evidence>
<evidence type="ECO:0000256" key="6">
    <source>
        <dbReference type="ARBA" id="ARBA00023065"/>
    </source>
</evidence>
<reference evidence="17" key="1">
    <citation type="journal article" date="2018" name="BMC Genomics">
        <title>The complete and fully assembled genome sequence of Aeromonas salmonicida subsp. pectinolytica and its comparative analysis with other Aeromonas species: investigation of the mobilome in environmental and pathogenic strains.</title>
        <authorList>
            <person name="Pfeiffer F."/>
            <person name="Zamora-Lagos M.A."/>
            <person name="Blettinger M."/>
            <person name="Yeroslaviz A."/>
            <person name="Dahl A."/>
            <person name="Gruber S."/>
            <person name="Habermann B.H."/>
        </authorList>
    </citation>
    <scope>NUCLEOTIDE SEQUENCE [LARGE SCALE GENOMIC DNA]</scope>
    <source>
        <strain evidence="17">34mel</strain>
    </source>
</reference>
<dbReference type="Gene3D" id="2.40.170.20">
    <property type="entry name" value="TonB-dependent receptor, beta-barrel domain"/>
    <property type="match status" value="1"/>
</dbReference>
<feature type="compositionally biased region" description="Basic and acidic residues" evidence="12">
    <location>
        <begin position="244"/>
        <end position="256"/>
    </location>
</feature>
<dbReference type="AlphaFoldDB" id="A0A2D1QLS7"/>
<keyword evidence="2 10" id="KW-0813">Transport</keyword>
<keyword evidence="5 13" id="KW-0732">Signal</keyword>
<dbReference type="CDD" id="cd01347">
    <property type="entry name" value="ligand_gated_channel"/>
    <property type="match status" value="1"/>
</dbReference>
<evidence type="ECO:0000256" key="1">
    <source>
        <dbReference type="ARBA" id="ARBA00004571"/>
    </source>
</evidence>
<evidence type="ECO:0000256" key="8">
    <source>
        <dbReference type="ARBA" id="ARBA00023136"/>
    </source>
</evidence>
<sequence length="651" mass="72292">MIKMHRNKLTTLILATLASHAYATEQEVMVVTASGFQQKIEDTAASISVVTREQLEKRAYRDVTDALKDVPGVVITGGGSSSDISIRGMGSKYTLMLVDGKRVDSRGTRPNSDGPGIEQGWLPPLQAIERIEVVRGPMSSRYGSDAMGGVINVITRKTASMTAWQGSLHADSTFQENKDSGNIFQTNAYTAGALVDGLLGVRLNGQLSHRGEDQFQNGFAEQEMRSGTAVFSLTPDEHNRFDFEASRGLQDRDRTPGESIPAKSKPSLSTYERTNYAITHDGRYDFGSSTSYLQREENTNPGRQMKLINTIADTHTQFELGDHYLSVGGQYRYEDLQDQGNQLNVANRANQLTRWSWAMFVEDEWALTDSFALTGGVRMDRDQNYGTHWSPRLYGVWHPAESWTLKGGVSTGYRSPDLRMSAANWGQATGGGTQDGMLVGSPALKPETSVSQEIALLWDGQEGLSTGLTLFNTDFEDKISEIRRCTSKSDPSCTLNGHTYDFISDRINVDKANMRGVEGTANWAINEDWSLASSYTFTQSEQKSGSMEGKPLNQMPRHMFNTTVDWQTTEEVSLWSRVNFCSKTSDYLSRVKMAEGTPSYTFFDTGLVYKANKNLDVTAGIYNLFDKTVDYTSFGTVLDGRRYTLGMTYNF</sequence>
<evidence type="ECO:0000256" key="4">
    <source>
        <dbReference type="ARBA" id="ARBA00022692"/>
    </source>
</evidence>
<dbReference type="PANTHER" id="PTHR30069:SF53">
    <property type="entry name" value="COLICIN I RECEPTOR-RELATED"/>
    <property type="match status" value="1"/>
</dbReference>
<keyword evidence="4 10" id="KW-0812">Transmembrane</keyword>
<feature type="chain" id="PRO_5014404761" evidence="13">
    <location>
        <begin position="24"/>
        <end position="651"/>
    </location>
</feature>
<feature type="domain" description="TonB-dependent receptor-like beta-barrel" evidence="14">
    <location>
        <begin position="210"/>
        <end position="624"/>
    </location>
</feature>
<dbReference type="PROSITE" id="PS52016">
    <property type="entry name" value="TONB_DEPENDENT_REC_3"/>
    <property type="match status" value="1"/>
</dbReference>
<evidence type="ECO:0000256" key="9">
    <source>
        <dbReference type="ARBA" id="ARBA00023237"/>
    </source>
</evidence>
<evidence type="ECO:0000259" key="15">
    <source>
        <dbReference type="Pfam" id="PF07715"/>
    </source>
</evidence>
<dbReference type="Gene3D" id="2.170.130.10">
    <property type="entry name" value="TonB-dependent receptor, plug domain"/>
    <property type="match status" value="1"/>
</dbReference>
<comment type="similarity">
    <text evidence="10 11">Belongs to the TonB-dependent receptor family.</text>
</comment>